<dbReference type="PROSITE" id="PS51737">
    <property type="entry name" value="RECOMBINASE_DNA_BIND"/>
    <property type="match status" value="1"/>
</dbReference>
<evidence type="ECO:0000313" key="3">
    <source>
        <dbReference type="EMBL" id="CUQ80584.1"/>
    </source>
</evidence>
<dbReference type="STRING" id="39492.ERS852540_00027"/>
<reference evidence="3 4" key="1">
    <citation type="submission" date="2015-09" db="EMBL/GenBank/DDBJ databases">
        <authorList>
            <consortium name="Pathogen Informatics"/>
        </authorList>
    </citation>
    <scope>NUCLEOTIDE SEQUENCE [LARGE SCALE GENOMIC DNA]</scope>
    <source>
        <strain evidence="3 4">2789STDY5834928</strain>
    </source>
</reference>
<proteinExistence type="predicted"/>
<dbReference type="PANTHER" id="PTHR30461:SF23">
    <property type="entry name" value="DNA RECOMBINASE-RELATED"/>
    <property type="match status" value="1"/>
</dbReference>
<name>A0A174YZM5_9FIRM</name>
<organism evidence="3 4">
    <name type="scientific">[Eubacterium] siraeum</name>
    <dbReference type="NCBI Taxonomy" id="39492"/>
    <lineage>
        <taxon>Bacteria</taxon>
        <taxon>Bacillati</taxon>
        <taxon>Bacillota</taxon>
        <taxon>Clostridia</taxon>
        <taxon>Eubacteriales</taxon>
        <taxon>Oscillospiraceae</taxon>
        <taxon>Oscillospiraceae incertae sedis</taxon>
    </lineage>
</organism>
<dbReference type="Gene3D" id="3.40.50.1390">
    <property type="entry name" value="Resolvase, N-terminal catalytic domain"/>
    <property type="match status" value="1"/>
</dbReference>
<dbReference type="InterPro" id="IPR036162">
    <property type="entry name" value="Resolvase-like_N_sf"/>
</dbReference>
<dbReference type="CDD" id="cd00338">
    <property type="entry name" value="Ser_Recombinase"/>
    <property type="match status" value="1"/>
</dbReference>
<dbReference type="SUPFAM" id="SSF53041">
    <property type="entry name" value="Resolvase-like"/>
    <property type="match status" value="1"/>
</dbReference>
<dbReference type="PROSITE" id="PS51736">
    <property type="entry name" value="RECOMBINASES_3"/>
    <property type="match status" value="1"/>
</dbReference>
<dbReference type="EMBL" id="CZBY01000001">
    <property type="protein sequence ID" value="CUQ80584.1"/>
    <property type="molecule type" value="Genomic_DNA"/>
</dbReference>
<dbReference type="InterPro" id="IPR025827">
    <property type="entry name" value="Zn_ribbon_recom_dom"/>
</dbReference>
<dbReference type="AlphaFoldDB" id="A0A174YZM5"/>
<dbReference type="GO" id="GO:0003677">
    <property type="term" value="F:DNA binding"/>
    <property type="evidence" value="ECO:0007669"/>
    <property type="project" value="InterPro"/>
</dbReference>
<dbReference type="GO" id="GO:0000150">
    <property type="term" value="F:DNA strand exchange activity"/>
    <property type="evidence" value="ECO:0007669"/>
    <property type="project" value="InterPro"/>
</dbReference>
<dbReference type="SMART" id="SM00857">
    <property type="entry name" value="Resolvase"/>
    <property type="match status" value="1"/>
</dbReference>
<feature type="domain" description="Recombinase" evidence="2">
    <location>
        <begin position="174"/>
        <end position="299"/>
    </location>
</feature>
<evidence type="ECO:0000259" key="1">
    <source>
        <dbReference type="PROSITE" id="PS51736"/>
    </source>
</evidence>
<dbReference type="Pfam" id="PF13408">
    <property type="entry name" value="Zn_ribbon_recom"/>
    <property type="match status" value="1"/>
</dbReference>
<evidence type="ECO:0000259" key="2">
    <source>
        <dbReference type="PROSITE" id="PS51737"/>
    </source>
</evidence>
<dbReference type="InterPro" id="IPR006119">
    <property type="entry name" value="Resolv_N"/>
</dbReference>
<dbReference type="Pfam" id="PF00239">
    <property type="entry name" value="Resolvase"/>
    <property type="match status" value="1"/>
</dbReference>
<protein>
    <submittedName>
        <fullName evidence="3">Multiple promoter invertase</fullName>
    </submittedName>
</protein>
<dbReference type="Pfam" id="PF07508">
    <property type="entry name" value="Recombinase"/>
    <property type="match status" value="1"/>
</dbReference>
<accession>A0A174YZM5</accession>
<sequence length="519" mass="59890">MKTITEITRQKPTPPQIRLAAYCRVSSDSSDQLHSFAAQIKYYSEYCKRHPEYKFVDIYADEGITGTSMEKRDDFRRMLRDCKKGLIDRIIVKSMSRFARNTEEMLTALRALEQMEVSVYFEEQGLDTKSMNSEMFATFPGMVAQQESVSISQNMRWSYKKRMESGEFNCCAPAYGFDLINGKLVINETEAAVIRRIFDLYLQGIGMQTIANILNDEGVRRQYGRKKWHHTTVNYVLNNERYKGDALLQKQITTQTLPFKKQLNHGEQPMYYVENSNPAIVSRETYEAVQALIKSRQPSCKRKAKNYPLTRTLLCPDCGHTFRRQVVNGTAYWLCAAKATNKTDCAWRRVKEDEVYAAFNLMIRKVQANREYLLGTLIRQLEELQYRTTGSQQRVKEIDREIADLTAQNLVLSRLHGKGVLNAADYTAQSDVLENKITELRIERRTKITDSDENEMLEELKMLNDILKEVKIGIGFDAELFEQTVDSITVESSELLTFHLAGGISLPEKIREKGRCYQA</sequence>
<gene>
    <name evidence="3" type="ORF">ERS852540_00027</name>
</gene>
<dbReference type="InterPro" id="IPR011109">
    <property type="entry name" value="DNA_bind_recombinase_dom"/>
</dbReference>
<dbReference type="InterPro" id="IPR038109">
    <property type="entry name" value="DNA_bind_recomb_sf"/>
</dbReference>
<feature type="domain" description="Resolvase/invertase-type recombinase catalytic" evidence="1">
    <location>
        <begin position="18"/>
        <end position="166"/>
    </location>
</feature>
<dbReference type="PANTHER" id="PTHR30461">
    <property type="entry name" value="DNA-INVERTASE FROM LAMBDOID PROPHAGE"/>
    <property type="match status" value="1"/>
</dbReference>
<dbReference type="Proteomes" id="UP000095662">
    <property type="component" value="Unassembled WGS sequence"/>
</dbReference>
<dbReference type="Gene3D" id="3.90.1750.20">
    <property type="entry name" value="Putative Large Serine Recombinase, Chain B, Domain 2"/>
    <property type="match status" value="1"/>
</dbReference>
<dbReference type="InterPro" id="IPR050639">
    <property type="entry name" value="SSR_resolvase"/>
</dbReference>
<evidence type="ECO:0000313" key="4">
    <source>
        <dbReference type="Proteomes" id="UP000095662"/>
    </source>
</evidence>